<evidence type="ECO:0000256" key="1">
    <source>
        <dbReference type="SAM" id="MobiDB-lite"/>
    </source>
</evidence>
<dbReference type="RefSeq" id="XP_013347000.1">
    <property type="nucleotide sequence ID" value="XM_013491546.1"/>
</dbReference>
<dbReference type="FunCoup" id="A0A074YQA0">
    <property type="interactions" value="152"/>
</dbReference>
<dbReference type="SMART" id="SM00450">
    <property type="entry name" value="RHOD"/>
    <property type="match status" value="1"/>
</dbReference>
<dbReference type="GeneID" id="25372363"/>
<dbReference type="Proteomes" id="UP000030641">
    <property type="component" value="Unassembled WGS sequence"/>
</dbReference>
<dbReference type="HOGENOM" id="CLU_107716_1_0_1"/>
<evidence type="ECO:0000259" key="2">
    <source>
        <dbReference type="PROSITE" id="PS50206"/>
    </source>
</evidence>
<feature type="region of interest" description="Disordered" evidence="1">
    <location>
        <begin position="93"/>
        <end position="113"/>
    </location>
</feature>
<name>A0A074YQA0_AURSE</name>
<dbReference type="InterPro" id="IPR001763">
    <property type="entry name" value="Rhodanese-like_dom"/>
</dbReference>
<accession>A0A074YQA0</accession>
<dbReference type="PROSITE" id="PS50206">
    <property type="entry name" value="RHODANESE_3"/>
    <property type="match status" value="1"/>
</dbReference>
<sequence length="150" mass="16930">MSSINITTIPRISREQLSTLIKEKHPSTAIIDVRDSDYIGGHITGGTNIPANTLDYKIPELVRTLGDKEVVVFHCALSQQRGPGAALRYLRERERVGGKGKEEQEKEGEGKKRGQTVYVLDGGFVKWQEVYGEDKELTEAYEKDIWEFGY</sequence>
<evidence type="ECO:0000313" key="4">
    <source>
        <dbReference type="Proteomes" id="UP000030641"/>
    </source>
</evidence>
<protein>
    <recommendedName>
        <fullName evidence="2">Rhodanese domain-containing protein</fullName>
    </recommendedName>
</protein>
<evidence type="ECO:0000313" key="3">
    <source>
        <dbReference type="EMBL" id="KEQ98344.1"/>
    </source>
</evidence>
<dbReference type="OMA" id="RCTNIPC"/>
<dbReference type="GO" id="GO:0005634">
    <property type="term" value="C:nucleus"/>
    <property type="evidence" value="ECO:0007669"/>
    <property type="project" value="TreeGrafter"/>
</dbReference>
<dbReference type="Gene3D" id="3.40.250.10">
    <property type="entry name" value="Rhodanese-like domain"/>
    <property type="match status" value="1"/>
</dbReference>
<dbReference type="GO" id="GO:0005737">
    <property type="term" value="C:cytoplasm"/>
    <property type="evidence" value="ECO:0007669"/>
    <property type="project" value="TreeGrafter"/>
</dbReference>
<dbReference type="AlphaFoldDB" id="A0A074YQA0"/>
<organism evidence="3 4">
    <name type="scientific">Aureobasidium subglaciale (strain EXF-2481)</name>
    <name type="common">Aureobasidium pullulans var. subglaciale</name>
    <dbReference type="NCBI Taxonomy" id="1043005"/>
    <lineage>
        <taxon>Eukaryota</taxon>
        <taxon>Fungi</taxon>
        <taxon>Dikarya</taxon>
        <taxon>Ascomycota</taxon>
        <taxon>Pezizomycotina</taxon>
        <taxon>Dothideomycetes</taxon>
        <taxon>Dothideomycetidae</taxon>
        <taxon>Dothideales</taxon>
        <taxon>Saccotheciaceae</taxon>
        <taxon>Aureobasidium</taxon>
    </lineage>
</organism>
<dbReference type="OrthoDB" id="102559at2759"/>
<dbReference type="STRING" id="1043005.A0A074YQA0"/>
<gene>
    <name evidence="3" type="ORF">AUEXF2481DRAFT_95035</name>
</gene>
<dbReference type="EMBL" id="KL584752">
    <property type="protein sequence ID" value="KEQ98344.1"/>
    <property type="molecule type" value="Genomic_DNA"/>
</dbReference>
<keyword evidence="4" id="KW-1185">Reference proteome</keyword>
<dbReference type="SUPFAM" id="SSF52821">
    <property type="entry name" value="Rhodanese/Cell cycle control phosphatase"/>
    <property type="match status" value="1"/>
</dbReference>
<proteinExistence type="predicted"/>
<dbReference type="PANTHER" id="PTHR10828">
    <property type="entry name" value="M-PHASE INDUCER PHOSPHATASE DUAL SPECIFICITY PHOSPHATASE CDC25"/>
    <property type="match status" value="1"/>
</dbReference>
<dbReference type="InterPro" id="IPR036873">
    <property type="entry name" value="Rhodanese-like_dom_sf"/>
</dbReference>
<dbReference type="GO" id="GO:0004725">
    <property type="term" value="F:protein tyrosine phosphatase activity"/>
    <property type="evidence" value="ECO:0007669"/>
    <property type="project" value="TreeGrafter"/>
</dbReference>
<dbReference type="Pfam" id="PF00581">
    <property type="entry name" value="Rhodanese"/>
    <property type="match status" value="1"/>
</dbReference>
<dbReference type="InParanoid" id="A0A074YQA0"/>
<reference evidence="3 4" key="1">
    <citation type="journal article" date="2014" name="BMC Genomics">
        <title>Genome sequencing of four Aureobasidium pullulans varieties: biotechnological potential, stress tolerance, and description of new species.</title>
        <authorList>
            <person name="Gostin Ar C."/>
            <person name="Ohm R.A."/>
            <person name="Kogej T."/>
            <person name="Sonjak S."/>
            <person name="Turk M."/>
            <person name="Zajc J."/>
            <person name="Zalar P."/>
            <person name="Grube M."/>
            <person name="Sun H."/>
            <person name="Han J."/>
            <person name="Sharma A."/>
            <person name="Chiniquy J."/>
            <person name="Ngan C.Y."/>
            <person name="Lipzen A."/>
            <person name="Barry K."/>
            <person name="Grigoriev I.V."/>
            <person name="Gunde-Cimerman N."/>
        </authorList>
    </citation>
    <scope>NUCLEOTIDE SEQUENCE [LARGE SCALE GENOMIC DNA]</scope>
    <source>
        <strain evidence="3 4">EXF-2481</strain>
    </source>
</reference>
<dbReference type="PANTHER" id="PTHR10828:SF38">
    <property type="entry name" value="ARSENICAL-RESISTANCE PROTEIN 2-RELATED"/>
    <property type="match status" value="1"/>
</dbReference>
<feature type="domain" description="Rhodanese" evidence="2">
    <location>
        <begin position="24"/>
        <end position="136"/>
    </location>
</feature>
<feature type="compositionally biased region" description="Basic and acidic residues" evidence="1">
    <location>
        <begin position="93"/>
        <end position="112"/>
    </location>
</feature>